<feature type="compositionally biased region" description="Basic and acidic residues" evidence="9">
    <location>
        <begin position="230"/>
        <end position="242"/>
    </location>
</feature>
<feature type="non-terminal residue" evidence="12">
    <location>
        <position position="279"/>
    </location>
</feature>
<feature type="region of interest" description="Disordered" evidence="9">
    <location>
        <begin position="230"/>
        <end position="279"/>
    </location>
</feature>
<dbReference type="EMBL" id="JARKIK010000036">
    <property type="protein sequence ID" value="KAK8739569.1"/>
    <property type="molecule type" value="Genomic_DNA"/>
</dbReference>
<evidence type="ECO:0000256" key="3">
    <source>
        <dbReference type="ARBA" id="ARBA00022729"/>
    </source>
</evidence>
<accession>A0AAW0XGS5</accession>
<keyword evidence="3" id="KW-0732">Signal</keyword>
<evidence type="ECO:0000313" key="13">
    <source>
        <dbReference type="Proteomes" id="UP001445076"/>
    </source>
</evidence>
<evidence type="ECO:0000256" key="5">
    <source>
        <dbReference type="ARBA" id="ARBA00022989"/>
    </source>
</evidence>
<keyword evidence="13" id="KW-1185">Reference proteome</keyword>
<evidence type="ECO:0000256" key="9">
    <source>
        <dbReference type="SAM" id="MobiDB-lite"/>
    </source>
</evidence>
<dbReference type="InterPro" id="IPR056754">
    <property type="entry name" value="DSCAM/DSCAML_C"/>
</dbReference>
<dbReference type="GO" id="GO:0007155">
    <property type="term" value="P:cell adhesion"/>
    <property type="evidence" value="ECO:0007669"/>
    <property type="project" value="UniProtKB-KW"/>
</dbReference>
<evidence type="ECO:0000313" key="12">
    <source>
        <dbReference type="EMBL" id="KAK8739569.1"/>
    </source>
</evidence>
<keyword evidence="8" id="KW-0393">Immunoglobulin domain</keyword>
<dbReference type="GO" id="GO:0016020">
    <property type="term" value="C:membrane"/>
    <property type="evidence" value="ECO:0007669"/>
    <property type="project" value="UniProtKB-SubCell"/>
</dbReference>
<dbReference type="Pfam" id="PF25059">
    <property type="entry name" value="FN3_DSCAM-DSCAML_C"/>
    <property type="match status" value="1"/>
</dbReference>
<keyword evidence="5 10" id="KW-1133">Transmembrane helix</keyword>
<dbReference type="AlphaFoldDB" id="A0AAW0XGS5"/>
<keyword evidence="7" id="KW-1015">Disulfide bond</keyword>
<keyword evidence="6 10" id="KW-0472">Membrane</keyword>
<feature type="transmembrane region" description="Helical" evidence="10">
    <location>
        <begin position="119"/>
        <end position="141"/>
    </location>
</feature>
<evidence type="ECO:0000256" key="10">
    <source>
        <dbReference type="SAM" id="Phobius"/>
    </source>
</evidence>
<evidence type="ECO:0000256" key="7">
    <source>
        <dbReference type="ARBA" id="ARBA00023157"/>
    </source>
</evidence>
<protein>
    <recommendedName>
        <fullName evidence="11">DSCAM/DSCAML C-terminal domain-containing protein</fullName>
    </recommendedName>
</protein>
<comment type="caution">
    <text evidence="12">The sequence shown here is derived from an EMBL/GenBank/DDBJ whole genome shotgun (WGS) entry which is preliminary data.</text>
</comment>
<feature type="region of interest" description="Disordered" evidence="9">
    <location>
        <begin position="172"/>
        <end position="192"/>
    </location>
</feature>
<sequence>AKLVEVNATCVTLRLYVWPELGCPVTHWKVELGNEETDLSWKPLYSQVTRDTSDLGLCDLTSATGHLLRITAASTAGDTAVVYRVATRDHTGGSMTAEAVQEVLVSNQTVAGGWLDVHVVAGAVSALLLAAALIICLCVAVSRRRYGGYSRPGESLDNKGGGEEDNARNSELTRTHLYSPTPTKKPHGSLASIKTQDDPYEICPYATFSVGSSEDTLEYGLSLHAMTPRDCLDHPAHSERHPQQSPSYGQVGRQRAHSHYKETEIAYISNRNRGEYSSR</sequence>
<evidence type="ECO:0000256" key="4">
    <source>
        <dbReference type="ARBA" id="ARBA00022889"/>
    </source>
</evidence>
<keyword evidence="2 10" id="KW-0812">Transmembrane</keyword>
<feature type="domain" description="DSCAM/DSCAML C-terminal" evidence="11">
    <location>
        <begin position="6"/>
        <end position="94"/>
    </location>
</feature>
<evidence type="ECO:0000256" key="8">
    <source>
        <dbReference type="ARBA" id="ARBA00023319"/>
    </source>
</evidence>
<comment type="subcellular location">
    <subcellularLocation>
        <location evidence="1">Membrane</location>
        <topology evidence="1">Single-pass membrane protein</topology>
    </subcellularLocation>
</comment>
<evidence type="ECO:0000256" key="2">
    <source>
        <dbReference type="ARBA" id="ARBA00022692"/>
    </source>
</evidence>
<reference evidence="12 13" key="1">
    <citation type="journal article" date="2024" name="BMC Genomics">
        <title>Genome assembly of redclaw crayfish (Cherax quadricarinatus) provides insights into its immune adaptation and hypoxia tolerance.</title>
        <authorList>
            <person name="Liu Z."/>
            <person name="Zheng J."/>
            <person name="Li H."/>
            <person name="Fang K."/>
            <person name="Wang S."/>
            <person name="He J."/>
            <person name="Zhou D."/>
            <person name="Weng S."/>
            <person name="Chi M."/>
            <person name="Gu Z."/>
            <person name="He J."/>
            <person name="Li F."/>
            <person name="Wang M."/>
        </authorList>
    </citation>
    <scope>NUCLEOTIDE SEQUENCE [LARGE SCALE GENOMIC DNA]</scope>
    <source>
        <strain evidence="12">ZL_2023a</strain>
    </source>
</reference>
<gene>
    <name evidence="12" type="ORF">OTU49_003407</name>
</gene>
<evidence type="ECO:0000256" key="6">
    <source>
        <dbReference type="ARBA" id="ARBA00023136"/>
    </source>
</evidence>
<dbReference type="Proteomes" id="UP001445076">
    <property type="component" value="Unassembled WGS sequence"/>
</dbReference>
<evidence type="ECO:0000259" key="11">
    <source>
        <dbReference type="Pfam" id="PF25059"/>
    </source>
</evidence>
<proteinExistence type="predicted"/>
<name>A0AAW0XGS5_CHEQU</name>
<organism evidence="12 13">
    <name type="scientific">Cherax quadricarinatus</name>
    <name type="common">Australian red claw crayfish</name>
    <dbReference type="NCBI Taxonomy" id="27406"/>
    <lineage>
        <taxon>Eukaryota</taxon>
        <taxon>Metazoa</taxon>
        <taxon>Ecdysozoa</taxon>
        <taxon>Arthropoda</taxon>
        <taxon>Crustacea</taxon>
        <taxon>Multicrustacea</taxon>
        <taxon>Malacostraca</taxon>
        <taxon>Eumalacostraca</taxon>
        <taxon>Eucarida</taxon>
        <taxon>Decapoda</taxon>
        <taxon>Pleocyemata</taxon>
        <taxon>Astacidea</taxon>
        <taxon>Parastacoidea</taxon>
        <taxon>Parastacidae</taxon>
        <taxon>Cherax</taxon>
    </lineage>
</organism>
<evidence type="ECO:0000256" key="1">
    <source>
        <dbReference type="ARBA" id="ARBA00004167"/>
    </source>
</evidence>
<keyword evidence="4" id="KW-0130">Cell adhesion</keyword>
<feature type="non-terminal residue" evidence="12">
    <location>
        <position position="1"/>
    </location>
</feature>